<protein>
    <submittedName>
        <fullName evidence="5">Serine O-acetyltransferase</fullName>
    </submittedName>
</protein>
<dbReference type="Gene3D" id="2.160.10.10">
    <property type="entry name" value="Hexapeptide repeat proteins"/>
    <property type="match status" value="1"/>
</dbReference>
<dbReference type="InterPro" id="IPR045304">
    <property type="entry name" value="LbH_SAT"/>
</dbReference>
<evidence type="ECO:0000256" key="3">
    <source>
        <dbReference type="ARBA" id="ARBA00022737"/>
    </source>
</evidence>
<dbReference type="Pfam" id="PF00132">
    <property type="entry name" value="Hexapep"/>
    <property type="match status" value="1"/>
</dbReference>
<dbReference type="RefSeq" id="WP_218673276.1">
    <property type="nucleotide sequence ID" value="NZ_FWYD01000035.1"/>
</dbReference>
<dbReference type="AlphaFoldDB" id="A0A1W2EP13"/>
<dbReference type="PROSITE" id="PS00101">
    <property type="entry name" value="HEXAPEP_TRANSFERASES"/>
    <property type="match status" value="1"/>
</dbReference>
<organism evidence="5 6">
    <name type="scientific">Primorskyibacter flagellatus</name>
    <dbReference type="NCBI Taxonomy" id="1387277"/>
    <lineage>
        <taxon>Bacteria</taxon>
        <taxon>Pseudomonadati</taxon>
        <taxon>Pseudomonadota</taxon>
        <taxon>Alphaproteobacteria</taxon>
        <taxon>Rhodobacterales</taxon>
        <taxon>Roseobacteraceae</taxon>
        <taxon>Primorskyibacter</taxon>
    </lineage>
</organism>
<gene>
    <name evidence="5" type="ORF">SAMN06295998_13510</name>
</gene>
<accession>A0A1W2EP13</accession>
<proteinExistence type="inferred from homology"/>
<name>A0A1W2EP13_9RHOB</name>
<keyword evidence="3" id="KW-0677">Repeat</keyword>
<sequence>MNMHASKCRSQTDPRFLSWDGSGDRNPDDLSLVALVAEDFRTHGRDWRSQGFWTLFWHRFGNWRMGLKPKLLRAPFSLLYKIMEKRCQHRYGIMLPYTVRVGRRVRLEHFGGMVLVAQWIGDDVVLRQNTTLGVAREDRTKDRPVIENGASIGAGAVIVGAVIVGRGATVGANAVVIRDVPTGATVGGIPARILSTPPPLI</sequence>
<evidence type="ECO:0000313" key="5">
    <source>
        <dbReference type="EMBL" id="SMD11421.1"/>
    </source>
</evidence>
<keyword evidence="2 5" id="KW-0808">Transferase</keyword>
<dbReference type="GO" id="GO:0016746">
    <property type="term" value="F:acyltransferase activity"/>
    <property type="evidence" value="ECO:0007669"/>
    <property type="project" value="UniProtKB-KW"/>
</dbReference>
<dbReference type="InterPro" id="IPR018357">
    <property type="entry name" value="Hexapep_transf_CS"/>
</dbReference>
<dbReference type="SUPFAM" id="SSF51161">
    <property type="entry name" value="Trimeric LpxA-like enzymes"/>
    <property type="match status" value="1"/>
</dbReference>
<dbReference type="InterPro" id="IPR011004">
    <property type="entry name" value="Trimer_LpxA-like_sf"/>
</dbReference>
<comment type="similarity">
    <text evidence="1">Belongs to the transferase hexapeptide repeat family.</text>
</comment>
<dbReference type="Proteomes" id="UP000192330">
    <property type="component" value="Unassembled WGS sequence"/>
</dbReference>
<dbReference type="EMBL" id="FWYD01000035">
    <property type="protein sequence ID" value="SMD11421.1"/>
    <property type="molecule type" value="Genomic_DNA"/>
</dbReference>
<keyword evidence="6" id="KW-1185">Reference proteome</keyword>
<dbReference type="CDD" id="cd03354">
    <property type="entry name" value="LbH_SAT"/>
    <property type="match status" value="1"/>
</dbReference>
<evidence type="ECO:0000313" key="6">
    <source>
        <dbReference type="Proteomes" id="UP000192330"/>
    </source>
</evidence>
<evidence type="ECO:0000256" key="2">
    <source>
        <dbReference type="ARBA" id="ARBA00022679"/>
    </source>
</evidence>
<dbReference type="InterPro" id="IPR001451">
    <property type="entry name" value="Hexapep"/>
</dbReference>
<dbReference type="STRING" id="1387277.SAMN06295998_13510"/>
<reference evidence="5 6" key="1">
    <citation type="submission" date="2017-04" db="EMBL/GenBank/DDBJ databases">
        <authorList>
            <person name="Afonso C.L."/>
            <person name="Miller P.J."/>
            <person name="Scott M.A."/>
            <person name="Spackman E."/>
            <person name="Goraichik I."/>
            <person name="Dimitrov K.M."/>
            <person name="Suarez D.L."/>
            <person name="Swayne D.E."/>
        </authorList>
    </citation>
    <scope>NUCLEOTIDE SEQUENCE [LARGE SCALE GENOMIC DNA]</scope>
    <source>
        <strain evidence="5 6">CGMCC 1.12644</strain>
    </source>
</reference>
<keyword evidence="4" id="KW-0012">Acyltransferase</keyword>
<evidence type="ECO:0000256" key="4">
    <source>
        <dbReference type="ARBA" id="ARBA00023315"/>
    </source>
</evidence>
<dbReference type="PANTHER" id="PTHR42811">
    <property type="entry name" value="SERINE ACETYLTRANSFERASE"/>
    <property type="match status" value="1"/>
</dbReference>
<evidence type="ECO:0000256" key="1">
    <source>
        <dbReference type="ARBA" id="ARBA00007274"/>
    </source>
</evidence>